<evidence type="ECO:0000259" key="2">
    <source>
        <dbReference type="Pfam" id="PF22725"/>
    </source>
</evidence>
<sequence>MVRFGIIGTNWITEKFIDAASKIDGFKLTTVYSRTEETAKQFAEKFGVQNIYTDLEKMAQSDEVDAVYIASPNAFHAEQSILFLQNGKHVICEKPLASNSKEVERMIQVAKDHKVLLMEAMKSTFIPSFISIQNNLHKIGKTRRYFGNFCQYSSRYDKYKEGIILNAFKPELSNGALMDIGVYCIYPMVTLFCEPKEIKANAYMLESGVDGSGSILFRYDDMEGAVHFSKITNSFIPSEIQGEKGTIIIDKISSPSDVKIHYNDGTIEDISQSQVENTMYYEAKAFIETIERGETESSVNTFHRSLTTAKIMEEARKQIGLKFPADEN</sequence>
<proteinExistence type="predicted"/>
<dbReference type="Pfam" id="PF22725">
    <property type="entry name" value="GFO_IDH_MocA_C3"/>
    <property type="match status" value="1"/>
</dbReference>
<organism evidence="3 4">
    <name type="scientific">Fervidibacillus halotolerans</name>
    <dbReference type="NCBI Taxonomy" id="2980027"/>
    <lineage>
        <taxon>Bacteria</taxon>
        <taxon>Bacillati</taxon>
        <taxon>Bacillota</taxon>
        <taxon>Bacilli</taxon>
        <taxon>Bacillales</taxon>
        <taxon>Bacillaceae</taxon>
        <taxon>Fervidibacillus</taxon>
    </lineage>
</organism>
<evidence type="ECO:0000313" key="3">
    <source>
        <dbReference type="EMBL" id="WAA12512.1"/>
    </source>
</evidence>
<evidence type="ECO:0000313" key="4">
    <source>
        <dbReference type="Proteomes" id="UP001164726"/>
    </source>
</evidence>
<reference evidence="3" key="1">
    <citation type="submission" date="2022-09" db="EMBL/GenBank/DDBJ databases">
        <title>Complete Genomes of Fervidibacillus albus and Fervidibacillus halotolerans isolated from tidal flat sediments.</title>
        <authorList>
            <person name="Kwon K.K."/>
            <person name="Yang S.-H."/>
            <person name="Park M.J."/>
            <person name="Oh H.-M."/>
        </authorList>
    </citation>
    <scope>NUCLEOTIDE SEQUENCE</scope>
    <source>
        <strain evidence="3">MEBiC13594</strain>
    </source>
</reference>
<dbReference type="Proteomes" id="UP001164726">
    <property type="component" value="Chromosome"/>
</dbReference>
<dbReference type="PANTHER" id="PTHR43054">
    <property type="match status" value="1"/>
</dbReference>
<feature type="domain" description="GFO/IDH/MocA-like oxidoreductase" evidence="2">
    <location>
        <begin position="146"/>
        <end position="247"/>
    </location>
</feature>
<dbReference type="Gene3D" id="3.40.50.720">
    <property type="entry name" value="NAD(P)-binding Rossmann-like Domain"/>
    <property type="match status" value="1"/>
</dbReference>
<accession>A0A9E8S0E3</accession>
<keyword evidence="4" id="KW-1185">Reference proteome</keyword>
<dbReference type="PANTHER" id="PTHR43054:SF1">
    <property type="entry name" value="SCYLLO-INOSITOL 2-DEHYDROGENASE (NADP(+)) IOLU"/>
    <property type="match status" value="1"/>
</dbReference>
<dbReference type="SUPFAM" id="SSF55347">
    <property type="entry name" value="Glyceraldehyde-3-phosphate dehydrogenase-like, C-terminal domain"/>
    <property type="match status" value="1"/>
</dbReference>
<dbReference type="SUPFAM" id="SSF51735">
    <property type="entry name" value="NAD(P)-binding Rossmann-fold domains"/>
    <property type="match status" value="1"/>
</dbReference>
<evidence type="ECO:0000259" key="1">
    <source>
        <dbReference type="Pfam" id="PF01408"/>
    </source>
</evidence>
<dbReference type="RefSeq" id="WP_275420649.1">
    <property type="nucleotide sequence ID" value="NZ_CP106877.1"/>
</dbReference>
<dbReference type="AlphaFoldDB" id="A0A9E8S0E3"/>
<dbReference type="GO" id="GO:0000166">
    <property type="term" value="F:nucleotide binding"/>
    <property type="evidence" value="ECO:0007669"/>
    <property type="project" value="InterPro"/>
</dbReference>
<dbReference type="InterPro" id="IPR000683">
    <property type="entry name" value="Gfo/Idh/MocA-like_OxRdtase_N"/>
</dbReference>
<gene>
    <name evidence="3" type="ORF">OE105_13495</name>
</gene>
<feature type="domain" description="Gfo/Idh/MocA-like oxidoreductase N-terminal" evidence="1">
    <location>
        <begin position="2"/>
        <end position="119"/>
    </location>
</feature>
<name>A0A9E8S0E3_9BACI</name>
<dbReference type="EMBL" id="CP106877">
    <property type="protein sequence ID" value="WAA12512.1"/>
    <property type="molecule type" value="Genomic_DNA"/>
</dbReference>
<dbReference type="Pfam" id="PF01408">
    <property type="entry name" value="GFO_IDH_MocA"/>
    <property type="match status" value="1"/>
</dbReference>
<protein>
    <submittedName>
        <fullName evidence="3">Gfo/Idh/MocA family oxidoreductase</fullName>
    </submittedName>
</protein>
<dbReference type="InterPro" id="IPR036291">
    <property type="entry name" value="NAD(P)-bd_dom_sf"/>
</dbReference>
<dbReference type="InterPro" id="IPR055170">
    <property type="entry name" value="GFO_IDH_MocA-like_dom"/>
</dbReference>
<dbReference type="Gene3D" id="3.30.360.10">
    <property type="entry name" value="Dihydrodipicolinate Reductase, domain 2"/>
    <property type="match status" value="1"/>
</dbReference>
<dbReference type="KEGG" id="fhl:OE105_13495"/>